<dbReference type="Pfam" id="PF23798">
    <property type="entry name" value="Beta-prop_SPT8"/>
    <property type="match status" value="1"/>
</dbReference>
<reference evidence="13" key="1">
    <citation type="submission" date="2023-07" db="EMBL/GenBank/DDBJ databases">
        <title>A draft genome of Kazachstania heterogenica Y-27499.</title>
        <authorList>
            <person name="Donic C."/>
            <person name="Kralova J.S."/>
            <person name="Fidel L."/>
            <person name="Ben-Dor S."/>
            <person name="Jung S."/>
        </authorList>
    </citation>
    <scope>NUCLEOTIDE SEQUENCE [LARGE SCALE GENOMIC DNA]</scope>
    <source>
        <strain evidence="13">Y27499</strain>
    </source>
</reference>
<comment type="subcellular location">
    <subcellularLocation>
        <location evidence="1">Nucleus</location>
    </subcellularLocation>
</comment>
<dbReference type="PANTHER" id="PTHR19848">
    <property type="entry name" value="WD40 REPEAT PROTEIN"/>
    <property type="match status" value="1"/>
</dbReference>
<evidence type="ECO:0000256" key="8">
    <source>
        <dbReference type="ARBA" id="ARBA00061203"/>
    </source>
</evidence>
<dbReference type="InterPro" id="IPR015943">
    <property type="entry name" value="WD40/YVTN_repeat-like_dom_sf"/>
</dbReference>
<dbReference type="InterPro" id="IPR001680">
    <property type="entry name" value="WD40_rpt"/>
</dbReference>
<dbReference type="InterPro" id="IPR057544">
    <property type="entry name" value="Beta-prop_SPT8"/>
</dbReference>
<keyword evidence="6" id="KW-0804">Transcription</keyword>
<evidence type="ECO:0000256" key="2">
    <source>
        <dbReference type="ARBA" id="ARBA00022553"/>
    </source>
</evidence>
<feature type="region of interest" description="Disordered" evidence="10">
    <location>
        <begin position="1"/>
        <end position="113"/>
    </location>
</feature>
<accession>A0AAN7ZXB9</accession>
<proteinExistence type="inferred from homology"/>
<dbReference type="SMART" id="SM00320">
    <property type="entry name" value="WD40"/>
    <property type="match status" value="5"/>
</dbReference>
<keyword evidence="5" id="KW-0805">Transcription regulation</keyword>
<evidence type="ECO:0000256" key="1">
    <source>
        <dbReference type="ARBA" id="ARBA00004123"/>
    </source>
</evidence>
<name>A0AAN7ZXB9_9SACH</name>
<comment type="caution">
    <text evidence="12">The sequence shown here is derived from an EMBL/GenBank/DDBJ whole genome shotgun (WGS) entry which is preliminary data.</text>
</comment>
<keyword evidence="4" id="KW-0677">Repeat</keyword>
<evidence type="ECO:0000256" key="6">
    <source>
        <dbReference type="ARBA" id="ARBA00023163"/>
    </source>
</evidence>
<sequence>MDPENDILEQDPIIGDDDEEEEEEDQMDIDEGKKENQEGSDDDENMNEDEEENEEEKDAKKDDDNDNNDDEGNDNKVKDKDNDNNQNITDENKDIEPLLNENKVITGGEEDKTSKPMDKLHHYYLTMLQSAKIASGYNIYPTAAIPIQSHVNALTMSKGLKYMFVGGSDGYIRKYDFLNTVQGKLSLTIIQKHSLAESINNAGILTGYWENEIPQYKKNIKIKNKTDYEPLVSPVYSLAVEDECMYMLSGLKNGGITMQGVRYMEGSIVHYFKEHTQVVNILKLNNNQDKFLSGSWDKRILEWDLNAGGVVSNEFQGNSSEVSSIEYRPLFSNVKIDDIVKNFEPANDDMDDEMGSLFGEDEDEDREEEVDLDDGQRQDKKKKEQDKNSDNNNKKLIEEISSTSLKIVYDESVLMTANLNGTVNIWDSRATLKPVASLQRGPGTPPWCMSATWDSYTGDKIYVGRRNACVEEYDLKMITSLPSNIMKLPSISGPVSCVKSLPNGKHILTASRDNIRLFDTTVQSGSNINSGKSNSPFLIVPGHHGGMISQLYVDPTCRYVVSTSGDRGWQGQSTDVVLIYDVDLQ</sequence>
<dbReference type="Gene3D" id="2.130.10.10">
    <property type="entry name" value="YVTN repeat-like/Quinoprotein amine dehydrogenase"/>
    <property type="match status" value="2"/>
</dbReference>
<evidence type="ECO:0000256" key="5">
    <source>
        <dbReference type="ARBA" id="ARBA00023015"/>
    </source>
</evidence>
<gene>
    <name evidence="12" type="ORF">RI543_004337</name>
</gene>
<evidence type="ECO:0000313" key="12">
    <source>
        <dbReference type="EMBL" id="KAK5778666.1"/>
    </source>
</evidence>
<dbReference type="InterPro" id="IPR036322">
    <property type="entry name" value="WD40_repeat_dom_sf"/>
</dbReference>
<dbReference type="FunFam" id="2.130.10.10:FF:000925">
    <property type="entry name" value="Transcription factor SPT8"/>
    <property type="match status" value="1"/>
</dbReference>
<evidence type="ECO:0000256" key="10">
    <source>
        <dbReference type="SAM" id="MobiDB-lite"/>
    </source>
</evidence>
<feature type="compositionally biased region" description="Basic and acidic residues" evidence="10">
    <location>
        <begin position="73"/>
        <end position="83"/>
    </location>
</feature>
<keyword evidence="7" id="KW-0539">Nucleus</keyword>
<dbReference type="GO" id="GO:0010557">
    <property type="term" value="P:positive regulation of macromolecule biosynthetic process"/>
    <property type="evidence" value="ECO:0007669"/>
    <property type="project" value="UniProtKB-ARBA"/>
</dbReference>
<dbReference type="PANTHER" id="PTHR19848:SF8">
    <property type="entry name" value="F-BOX AND WD REPEAT DOMAIN CONTAINING 7"/>
    <property type="match status" value="1"/>
</dbReference>
<evidence type="ECO:0000256" key="7">
    <source>
        <dbReference type="ARBA" id="ARBA00023242"/>
    </source>
</evidence>
<dbReference type="Proteomes" id="UP001306508">
    <property type="component" value="Unassembled WGS sequence"/>
</dbReference>
<feature type="compositionally biased region" description="Acidic residues" evidence="10">
    <location>
        <begin position="38"/>
        <end position="56"/>
    </location>
</feature>
<evidence type="ECO:0000256" key="3">
    <source>
        <dbReference type="ARBA" id="ARBA00022574"/>
    </source>
</evidence>
<feature type="compositionally biased region" description="Basic and acidic residues" evidence="10">
    <location>
        <begin position="374"/>
        <end position="395"/>
    </location>
</feature>
<dbReference type="SUPFAM" id="SSF50978">
    <property type="entry name" value="WD40 repeat-like"/>
    <property type="match status" value="1"/>
</dbReference>
<feature type="region of interest" description="Disordered" evidence="10">
    <location>
        <begin position="345"/>
        <end position="395"/>
    </location>
</feature>
<feature type="compositionally biased region" description="Acidic residues" evidence="10">
    <location>
        <begin position="1"/>
        <end position="29"/>
    </location>
</feature>
<organism evidence="12 13">
    <name type="scientific">Arxiozyma heterogenica</name>
    <dbReference type="NCBI Taxonomy" id="278026"/>
    <lineage>
        <taxon>Eukaryota</taxon>
        <taxon>Fungi</taxon>
        <taxon>Dikarya</taxon>
        <taxon>Ascomycota</taxon>
        <taxon>Saccharomycotina</taxon>
        <taxon>Saccharomycetes</taxon>
        <taxon>Saccharomycetales</taxon>
        <taxon>Saccharomycetaceae</taxon>
        <taxon>Arxiozyma</taxon>
    </lineage>
</organism>
<feature type="compositionally biased region" description="Acidic residues" evidence="10">
    <location>
        <begin position="346"/>
        <end position="373"/>
    </location>
</feature>
<keyword evidence="13" id="KW-1185">Reference proteome</keyword>
<dbReference type="PROSITE" id="PS50082">
    <property type="entry name" value="WD_REPEATS_2"/>
    <property type="match status" value="1"/>
</dbReference>
<protein>
    <recommendedName>
        <fullName evidence="11">Transcription factor spt8 beta-propeller domain-containing protein</fullName>
    </recommendedName>
</protein>
<feature type="domain" description="Transcription factor spt8 beta-propeller" evidence="11">
    <location>
        <begin position="137"/>
        <end position="583"/>
    </location>
</feature>
<dbReference type="GO" id="GO:0000124">
    <property type="term" value="C:SAGA complex"/>
    <property type="evidence" value="ECO:0007669"/>
    <property type="project" value="UniProtKB-ARBA"/>
</dbReference>
<keyword evidence="2" id="KW-0597">Phosphoprotein</keyword>
<keyword evidence="3 9" id="KW-0853">WD repeat</keyword>
<dbReference type="GO" id="GO:0006325">
    <property type="term" value="P:chromatin organization"/>
    <property type="evidence" value="ECO:0007669"/>
    <property type="project" value="UniProtKB-ARBA"/>
</dbReference>
<comment type="similarity">
    <text evidence="8">Belongs to the WD repeat SPT8 family.</text>
</comment>
<evidence type="ECO:0000256" key="4">
    <source>
        <dbReference type="ARBA" id="ARBA00022737"/>
    </source>
</evidence>
<dbReference type="AlphaFoldDB" id="A0AAN7ZXB9"/>
<evidence type="ECO:0000313" key="13">
    <source>
        <dbReference type="Proteomes" id="UP001306508"/>
    </source>
</evidence>
<dbReference type="GO" id="GO:0005634">
    <property type="term" value="C:nucleus"/>
    <property type="evidence" value="ECO:0007669"/>
    <property type="project" value="UniProtKB-SubCell"/>
</dbReference>
<evidence type="ECO:0000259" key="11">
    <source>
        <dbReference type="Pfam" id="PF23798"/>
    </source>
</evidence>
<dbReference type="GO" id="GO:0006357">
    <property type="term" value="P:regulation of transcription by RNA polymerase II"/>
    <property type="evidence" value="ECO:0007669"/>
    <property type="project" value="UniProtKB-ARBA"/>
</dbReference>
<evidence type="ECO:0000256" key="9">
    <source>
        <dbReference type="PROSITE-ProRule" id="PRU00221"/>
    </source>
</evidence>
<feature type="repeat" description="WD" evidence="9">
    <location>
        <begin position="272"/>
        <end position="313"/>
    </location>
</feature>
<dbReference type="EMBL" id="JAWIZZ010000053">
    <property type="protein sequence ID" value="KAK5778666.1"/>
    <property type="molecule type" value="Genomic_DNA"/>
</dbReference>